<dbReference type="EMBL" id="DVOH01000057">
    <property type="protein sequence ID" value="HIV00867.1"/>
    <property type="molecule type" value="Genomic_DNA"/>
</dbReference>
<dbReference type="SUPFAM" id="SSF53163">
    <property type="entry name" value="HybD-like"/>
    <property type="match status" value="1"/>
</dbReference>
<sequence length="274" mass="29109">MAREFDTVFLESGTLENTEEHERVRKHLLGALTATERKGSARKLALELHRNPVFDGEYARKVEGVLTRYLVSFCRGAGFREGLILAVGIGNEGLTADALGPQTVKRLTVTEHLVRSGVEDPAEGRLAAIESNVSGVTGIASFDIVKGVCERVRPALIIAIDTLASRKRERLARMIQMSDGGIVPGGGVGNAKTAFDRAHLGVPVIAIGVPLVIYARHLAAEYAAAAATPPKGEEDDLVVTLKEIDLGVKTYAAIIAGAVNGAVRRLASHPFSDA</sequence>
<gene>
    <name evidence="4" type="ORF">IAB14_07130</name>
</gene>
<dbReference type="InterPro" id="IPR005080">
    <property type="entry name" value="Peptidase_A25"/>
</dbReference>
<dbReference type="AlphaFoldDB" id="A0A9D1SYF9"/>
<name>A0A9D1SYF9_9FIRM</name>
<dbReference type="GO" id="GO:0006508">
    <property type="term" value="P:proteolysis"/>
    <property type="evidence" value="ECO:0007669"/>
    <property type="project" value="UniProtKB-KW"/>
</dbReference>
<dbReference type="Pfam" id="PF03418">
    <property type="entry name" value="Peptidase_A25"/>
    <property type="match status" value="1"/>
</dbReference>
<dbReference type="GO" id="GO:0009847">
    <property type="term" value="P:spore germination"/>
    <property type="evidence" value="ECO:0007669"/>
    <property type="project" value="InterPro"/>
</dbReference>
<organism evidence="4 5">
    <name type="scientific">Candidatus Stercoripulliclostridium merdipullorum</name>
    <dbReference type="NCBI Taxonomy" id="2840952"/>
    <lineage>
        <taxon>Bacteria</taxon>
        <taxon>Bacillati</taxon>
        <taxon>Bacillota</taxon>
        <taxon>Clostridia</taxon>
        <taxon>Eubacteriales</taxon>
        <taxon>Candidatus Stercoripulliclostridium</taxon>
    </lineage>
</organism>
<proteinExistence type="predicted"/>
<dbReference type="InterPro" id="IPR023430">
    <property type="entry name" value="Pept_HybD-like_dom_sf"/>
</dbReference>
<evidence type="ECO:0000256" key="1">
    <source>
        <dbReference type="ARBA" id="ARBA00022670"/>
    </source>
</evidence>
<keyword evidence="1" id="KW-0645">Protease</keyword>
<dbReference type="Gene3D" id="3.40.50.1450">
    <property type="entry name" value="HybD-like"/>
    <property type="match status" value="1"/>
</dbReference>
<dbReference type="Proteomes" id="UP000886891">
    <property type="component" value="Unassembled WGS sequence"/>
</dbReference>
<reference evidence="4" key="1">
    <citation type="submission" date="2020-10" db="EMBL/GenBank/DDBJ databases">
        <authorList>
            <person name="Gilroy R."/>
        </authorList>
    </citation>
    <scope>NUCLEOTIDE SEQUENCE</scope>
    <source>
        <strain evidence="4">23406</strain>
    </source>
</reference>
<reference evidence="4" key="2">
    <citation type="journal article" date="2021" name="PeerJ">
        <title>Extensive microbial diversity within the chicken gut microbiome revealed by metagenomics and culture.</title>
        <authorList>
            <person name="Gilroy R."/>
            <person name="Ravi A."/>
            <person name="Getino M."/>
            <person name="Pursley I."/>
            <person name="Horton D.L."/>
            <person name="Alikhan N.F."/>
            <person name="Baker D."/>
            <person name="Gharbi K."/>
            <person name="Hall N."/>
            <person name="Watson M."/>
            <person name="Adriaenssens E.M."/>
            <person name="Foster-Nyarko E."/>
            <person name="Jarju S."/>
            <person name="Secka A."/>
            <person name="Antonio M."/>
            <person name="Oren A."/>
            <person name="Chaudhuri R.R."/>
            <person name="La Ragione R."/>
            <person name="Hildebrand F."/>
            <person name="Pallen M.J."/>
        </authorList>
    </citation>
    <scope>NUCLEOTIDE SEQUENCE</scope>
    <source>
        <strain evidence="4">23406</strain>
    </source>
</reference>
<evidence type="ECO:0000256" key="2">
    <source>
        <dbReference type="ARBA" id="ARBA00022801"/>
    </source>
</evidence>
<dbReference type="GO" id="GO:0008233">
    <property type="term" value="F:peptidase activity"/>
    <property type="evidence" value="ECO:0007669"/>
    <property type="project" value="UniProtKB-KW"/>
</dbReference>
<dbReference type="NCBIfam" id="TIGR01441">
    <property type="entry name" value="GPR"/>
    <property type="match status" value="1"/>
</dbReference>
<keyword evidence="3" id="KW-0865">Zymogen</keyword>
<evidence type="ECO:0000313" key="5">
    <source>
        <dbReference type="Proteomes" id="UP000886891"/>
    </source>
</evidence>
<protein>
    <submittedName>
        <fullName evidence="4">GPR endopeptidase</fullName>
    </submittedName>
</protein>
<accession>A0A9D1SYF9</accession>
<evidence type="ECO:0000256" key="3">
    <source>
        <dbReference type="ARBA" id="ARBA00023145"/>
    </source>
</evidence>
<keyword evidence="2" id="KW-0378">Hydrolase</keyword>
<evidence type="ECO:0000313" key="4">
    <source>
        <dbReference type="EMBL" id="HIV00867.1"/>
    </source>
</evidence>
<comment type="caution">
    <text evidence="4">The sequence shown here is derived from an EMBL/GenBank/DDBJ whole genome shotgun (WGS) entry which is preliminary data.</text>
</comment>